<dbReference type="CDD" id="cd05930">
    <property type="entry name" value="A_NRPS"/>
    <property type="match status" value="1"/>
</dbReference>
<dbReference type="InterPro" id="IPR036291">
    <property type="entry name" value="NAD(P)-bd_dom_sf"/>
</dbReference>
<feature type="domain" description="Carrier" evidence="4">
    <location>
        <begin position="350"/>
        <end position="424"/>
    </location>
</feature>
<dbReference type="Gene3D" id="2.30.38.10">
    <property type="entry name" value="Luciferase, Domain 3"/>
    <property type="match status" value="1"/>
</dbReference>
<evidence type="ECO:0000313" key="7">
    <source>
        <dbReference type="Proteomes" id="UP000070168"/>
    </source>
</evidence>
<dbReference type="SUPFAM" id="SSF47336">
    <property type="entry name" value="ACP-like"/>
    <property type="match status" value="1"/>
</dbReference>
<dbReference type="GO" id="GO:0031177">
    <property type="term" value="F:phosphopantetheine binding"/>
    <property type="evidence" value="ECO:0007669"/>
    <property type="project" value="InterPro"/>
</dbReference>
<dbReference type="SMART" id="SM00823">
    <property type="entry name" value="PKS_PP"/>
    <property type="match status" value="1"/>
</dbReference>
<dbReference type="PROSITE" id="PS00012">
    <property type="entry name" value="PHOSPHOPANTETHEINE"/>
    <property type="match status" value="1"/>
</dbReference>
<proteinExistence type="predicted"/>
<dbReference type="InterPro" id="IPR020850">
    <property type="entry name" value="GED_dom"/>
</dbReference>
<keyword evidence="2" id="KW-0597">Phosphoprotein</keyword>
<dbReference type="GeneID" id="63712328"/>
<dbReference type="Pfam" id="PF00350">
    <property type="entry name" value="Dynamin_N"/>
    <property type="match status" value="1"/>
</dbReference>
<dbReference type="EMBL" id="LHQR01000031">
    <property type="protein sequence ID" value="KXG51303.1"/>
    <property type="molecule type" value="Genomic_DNA"/>
</dbReference>
<dbReference type="Gene3D" id="3.40.50.300">
    <property type="entry name" value="P-loop containing nucleotide triphosphate hydrolases"/>
    <property type="match status" value="1"/>
</dbReference>
<dbReference type="Gene3D" id="3.30.300.30">
    <property type="match status" value="1"/>
</dbReference>
<evidence type="ECO:0000256" key="2">
    <source>
        <dbReference type="ARBA" id="ARBA00022553"/>
    </source>
</evidence>
<reference evidence="6 7" key="1">
    <citation type="journal article" date="2016" name="BMC Genomics">
        <title>Genome sequencing and secondary metabolism of the postharvest pathogen Penicillium griseofulvum.</title>
        <authorList>
            <person name="Banani H."/>
            <person name="Marcet-Houben M."/>
            <person name="Ballester A.R."/>
            <person name="Abbruscato P."/>
            <person name="Gonzalez-Candelas L."/>
            <person name="Gabaldon T."/>
            <person name="Spadaro D."/>
        </authorList>
    </citation>
    <scope>NUCLEOTIDE SEQUENCE [LARGE SCALE GENOMIC DNA]</scope>
    <source>
        <strain evidence="6 7">PG3</strain>
    </source>
</reference>
<evidence type="ECO:0000256" key="1">
    <source>
        <dbReference type="ARBA" id="ARBA00022450"/>
    </source>
</evidence>
<dbReference type="PROSITE" id="PS50075">
    <property type="entry name" value="CARRIER"/>
    <property type="match status" value="1"/>
</dbReference>
<dbReference type="InterPro" id="IPR013120">
    <property type="entry name" value="FAR_NAD-bd"/>
</dbReference>
<dbReference type="InterPro" id="IPR009081">
    <property type="entry name" value="PP-bd_ACP"/>
</dbReference>
<evidence type="ECO:0000259" key="4">
    <source>
        <dbReference type="PROSITE" id="PS50075"/>
    </source>
</evidence>
<dbReference type="GO" id="GO:0044550">
    <property type="term" value="P:secondary metabolite biosynthetic process"/>
    <property type="evidence" value="ECO:0007669"/>
    <property type="project" value="UniProtKB-ARBA"/>
</dbReference>
<comment type="caution">
    <text evidence="6">The sequence shown here is derived from an EMBL/GenBank/DDBJ whole genome shotgun (WGS) entry which is preliminary data.</text>
</comment>
<accession>A0A135LQR2</accession>
<dbReference type="InterPro" id="IPR045063">
    <property type="entry name" value="Dynamin_N"/>
</dbReference>
<dbReference type="Gene3D" id="3.40.50.720">
    <property type="entry name" value="NAD(P)-binding Rossmann-like Domain"/>
    <property type="match status" value="1"/>
</dbReference>
<dbReference type="InterPro" id="IPR025110">
    <property type="entry name" value="AMP-bd_C"/>
</dbReference>
<dbReference type="InterPro" id="IPR036736">
    <property type="entry name" value="ACP-like_sf"/>
</dbReference>
<dbReference type="SUPFAM" id="SSF51735">
    <property type="entry name" value="NAD(P)-binding Rossmann-fold domains"/>
    <property type="match status" value="1"/>
</dbReference>
<protein>
    <submittedName>
        <fullName evidence="6">Male sterility, NAD-binding</fullName>
    </submittedName>
</protein>
<keyword evidence="1" id="KW-0596">Phosphopantetheine</keyword>
<dbReference type="Pfam" id="PF13193">
    <property type="entry name" value="AMP-binding_C"/>
    <property type="match status" value="1"/>
</dbReference>
<sequence length="1348" mass="150142">MVEHRGIVRLVKGSNIVRMLPQSPSVAHLSNISFDVSAWEVYAALLNGGTVVCIDYATILDSQRVASILGLEKVRVAMLSPALLKQYLGDIPDTISSLDVLYVAGDRFDSRDAIEARRLVPGGVYNAYGPTENAVISTIHNITECEEFTNGVPIGHAVSNSGAYIMDPRQQLVPPGVMGELVVTGDGLARGYTDPALDKDRFIDVIIDGQEVRAYRTGDRARCRPKDCQIEFFGRMDRQIKIRGHRIELAEVEHAILGQESVRDVAVVAMKQDDEEFEMVAFVAARIQDQLIEDSMRNLLQTLLPSYMVPARIVVLEQLPVNPNGKVDRKALGKMTQVTPRSKPKLVYVAPRNDLEVALCQEFANVLGVNVGVTDNFFHLGGHSLMVTKLATRISRRLDVPLSVKNIIDFPTVAECVCHITSSDDQRKFLSGPNPEISPATTLEDVINDIDTLVSQLPSPDITQSHNRDQPPRAIFLTGGTGYLGTTLLHQLLQDDHVRMVTVLVRAPSVDHARLRIISSATVAGWWQHEYEDRVRYWLGDLQLPHLGLSDLQWLELSGAGGPNTSIDAIIHSGATVNFYHSYDMLRAVNMISTYQLLALASSSPSLKQFVYISTAPWVDVDHSDFDTSVLPLTLKVSNGYVWTKLAAERMLFQAAMSEQRASYHTLILKAGFIIGNAESGIANVDDFLWRVVAGCVSIGCFPEEPDSNLIYISSLDGLATAVTQTIYSSDHTGLSKLRSPTLSTRQFWQAVNAALPNPLVARPVKEWQAEIYARIEELGSQHQISPVLHMVARSDQILGQVPHLSDCQSLDYESGRQEDLLAAVTRSVLYLFDIGYFSKRWTTQLSDHVFTDIQLVQDVVQLYIREPRSVILAIVSAKNDFANQIVLRLAREADPSGNRTLGVISKPNTLVPGSKSEASFVKEAVDSTYNEPLFGDTKTNDGCQKRVRAVIQNLNQKFTDNISHFGHFRCVLESEDPSSVSKRQVVFKREEYIQHIGDLLEKTRGRELPGTFSPLIVKDLFQEQCGPWKDITHSHITAAWTAAREFLQSAVLHVADEATAKALLKMVILPALENLRYELEKGTEDLLMPHQRGHPITYNDYFTETLQKTRADRQKESFRKALQSYFKVDTLSTSEPMPATIDLQELLNSLVQTTIPDMTRFASEEALDCMLAYYKVALKRFVDDIATEVIEVKLLDSITAIFTPITAFEMSKDLIRQIAGESGESQSRREQLNKKLWILRKGADTCKRFVGIRGLESSNELQASSQNNRAIVDAIDSEPVDGQSISSSQDLPEQPAQDEYYLEDPIEPEQLLEAPTSLKGGNSNKKNKKGSPGYRYIELPVYSYTQK</sequence>
<dbReference type="PROSITE" id="PS51388">
    <property type="entry name" value="GED"/>
    <property type="match status" value="1"/>
</dbReference>
<gene>
    <name evidence="6" type="ORF">PGRI_093150</name>
</gene>
<evidence type="ECO:0000313" key="6">
    <source>
        <dbReference type="EMBL" id="KXG51303.1"/>
    </source>
</evidence>
<evidence type="ECO:0000259" key="5">
    <source>
        <dbReference type="PROSITE" id="PS51388"/>
    </source>
</evidence>
<dbReference type="InterPro" id="IPR020806">
    <property type="entry name" value="PKS_PP-bd"/>
</dbReference>
<dbReference type="Pfam" id="PF07993">
    <property type="entry name" value="NAD_binding_4"/>
    <property type="match status" value="1"/>
</dbReference>
<keyword evidence="7" id="KW-1185">Reference proteome</keyword>
<dbReference type="Gene3D" id="3.40.50.1820">
    <property type="entry name" value="alpha/beta hydrolase"/>
    <property type="match status" value="1"/>
</dbReference>
<dbReference type="RefSeq" id="XP_040649839.1">
    <property type="nucleotide sequence ID" value="XM_040797028.1"/>
</dbReference>
<dbReference type="InterPro" id="IPR029058">
    <property type="entry name" value="AB_hydrolase_fold"/>
</dbReference>
<feature type="domain" description="GED" evidence="5">
    <location>
        <begin position="1164"/>
        <end position="1255"/>
    </location>
</feature>
<dbReference type="PANTHER" id="PTHR44845">
    <property type="entry name" value="CARRIER DOMAIN-CONTAINING PROTEIN"/>
    <property type="match status" value="1"/>
</dbReference>
<dbReference type="InterPro" id="IPR045851">
    <property type="entry name" value="AMP-bd_C_sf"/>
</dbReference>
<dbReference type="Pfam" id="PF00501">
    <property type="entry name" value="AMP-binding"/>
    <property type="match status" value="1"/>
</dbReference>
<dbReference type="Pfam" id="PF00550">
    <property type="entry name" value="PP-binding"/>
    <property type="match status" value="1"/>
</dbReference>
<dbReference type="OrthoDB" id="416786at2759"/>
<dbReference type="InterPro" id="IPR006162">
    <property type="entry name" value="Ppantetheine_attach_site"/>
</dbReference>
<dbReference type="SUPFAM" id="SSF56801">
    <property type="entry name" value="Acetyl-CoA synthetase-like"/>
    <property type="match status" value="1"/>
</dbReference>
<dbReference type="Proteomes" id="UP000070168">
    <property type="component" value="Unassembled WGS sequence"/>
</dbReference>
<feature type="region of interest" description="Disordered" evidence="3">
    <location>
        <begin position="1281"/>
        <end position="1334"/>
    </location>
</feature>
<dbReference type="InterPro" id="IPR000873">
    <property type="entry name" value="AMP-dep_synth/lig_dom"/>
</dbReference>
<dbReference type="GO" id="GO:0017000">
    <property type="term" value="P:antibiotic biosynthetic process"/>
    <property type="evidence" value="ECO:0007669"/>
    <property type="project" value="UniProtKB-ARBA"/>
</dbReference>
<dbReference type="PANTHER" id="PTHR44845:SF4">
    <property type="entry name" value="NONRIBOSOMAL PEPTIDE SYNTHASE INPA"/>
    <property type="match status" value="1"/>
</dbReference>
<dbReference type="SUPFAM" id="SSF52540">
    <property type="entry name" value="P-loop containing nucleoside triphosphate hydrolases"/>
    <property type="match status" value="1"/>
</dbReference>
<name>A0A135LQR2_PENPA</name>
<evidence type="ECO:0000256" key="3">
    <source>
        <dbReference type="SAM" id="MobiDB-lite"/>
    </source>
</evidence>
<dbReference type="STRING" id="5078.A0A135LQR2"/>
<dbReference type="Gene3D" id="3.40.50.980">
    <property type="match status" value="1"/>
</dbReference>
<organism evidence="6 7">
    <name type="scientific">Penicillium patulum</name>
    <name type="common">Penicillium griseofulvum</name>
    <dbReference type="NCBI Taxonomy" id="5078"/>
    <lineage>
        <taxon>Eukaryota</taxon>
        <taxon>Fungi</taxon>
        <taxon>Dikarya</taxon>
        <taxon>Ascomycota</taxon>
        <taxon>Pezizomycotina</taxon>
        <taxon>Eurotiomycetes</taxon>
        <taxon>Eurotiomycetidae</taxon>
        <taxon>Eurotiales</taxon>
        <taxon>Aspergillaceae</taxon>
        <taxon>Penicillium</taxon>
    </lineage>
</organism>
<dbReference type="GO" id="GO:0072330">
    <property type="term" value="P:monocarboxylic acid biosynthetic process"/>
    <property type="evidence" value="ECO:0007669"/>
    <property type="project" value="UniProtKB-ARBA"/>
</dbReference>
<dbReference type="InterPro" id="IPR027417">
    <property type="entry name" value="P-loop_NTPase"/>
</dbReference>